<reference evidence="1 2" key="1">
    <citation type="submission" date="2017-09" db="EMBL/GenBank/DDBJ databases">
        <title>Depth-based differentiation of microbial function through sediment-hosted aquifers and enrichment of novel symbionts in the deep terrestrial subsurface.</title>
        <authorList>
            <person name="Probst A.J."/>
            <person name="Ladd B."/>
            <person name="Jarett J.K."/>
            <person name="Geller-Mcgrath D.E."/>
            <person name="Sieber C.M."/>
            <person name="Emerson J.B."/>
            <person name="Anantharaman K."/>
            <person name="Thomas B.C."/>
            <person name="Malmstrom R."/>
            <person name="Stieglmeier M."/>
            <person name="Klingl A."/>
            <person name="Woyke T."/>
            <person name="Ryan C.M."/>
            <person name="Banfield J.F."/>
        </authorList>
    </citation>
    <scope>NUCLEOTIDE SEQUENCE [LARGE SCALE GENOMIC DNA]</scope>
    <source>
        <strain evidence="1">CG11_big_fil_rev_8_21_14_0_20_46_11</strain>
    </source>
</reference>
<name>A0A2H0KC52_9BACT</name>
<evidence type="ECO:0000313" key="2">
    <source>
        <dbReference type="Proteomes" id="UP000229342"/>
    </source>
</evidence>
<dbReference type="EMBL" id="PCVG01000025">
    <property type="protein sequence ID" value="PIQ68809.1"/>
    <property type="molecule type" value="Genomic_DNA"/>
</dbReference>
<sequence length="172" mass="19721">MWPSFITFSVSFFGLVALFAFKGVEERGTLSTPLAPLRKHGDRFIANGVMRLVYVAHHARRRIHERVLSWLKVTFRRVETFTVTRVHVLAARLHRYLMRRQKALNKQNEEHVSAHLKVMVEAKKTAMRSNASEGEGMMEEMSKEENLIGPTHFGSYSSFSKGGGHRPEDLEP</sequence>
<dbReference type="Proteomes" id="UP000229342">
    <property type="component" value="Unassembled WGS sequence"/>
</dbReference>
<evidence type="ECO:0000313" key="1">
    <source>
        <dbReference type="EMBL" id="PIQ68809.1"/>
    </source>
</evidence>
<accession>A0A2H0KC52</accession>
<organism evidence="1 2">
    <name type="scientific">Candidatus Taylorbacteria bacterium CG11_big_fil_rev_8_21_14_0_20_46_11</name>
    <dbReference type="NCBI Taxonomy" id="1975025"/>
    <lineage>
        <taxon>Bacteria</taxon>
        <taxon>Candidatus Tayloriibacteriota</taxon>
    </lineage>
</organism>
<dbReference type="AlphaFoldDB" id="A0A2H0KC52"/>
<comment type="caution">
    <text evidence="1">The sequence shown here is derived from an EMBL/GenBank/DDBJ whole genome shotgun (WGS) entry which is preliminary data.</text>
</comment>
<proteinExistence type="predicted"/>
<protein>
    <submittedName>
        <fullName evidence="1">Uncharacterized protein</fullName>
    </submittedName>
</protein>
<gene>
    <name evidence="1" type="ORF">COV91_02155</name>
</gene>